<reference evidence="1 2" key="1">
    <citation type="submission" date="2021-06" db="EMBL/GenBank/DDBJ databases">
        <authorList>
            <person name="Palmer J.M."/>
        </authorList>
    </citation>
    <scope>NUCLEOTIDE SEQUENCE [LARGE SCALE GENOMIC DNA]</scope>
    <source>
        <strain evidence="1 2">AS_MEX2019</strain>
        <tissue evidence="1">Muscle</tissue>
    </source>
</reference>
<dbReference type="Proteomes" id="UP001469553">
    <property type="component" value="Unassembled WGS sequence"/>
</dbReference>
<name>A0ABV0ZS01_9TELE</name>
<keyword evidence="2" id="KW-1185">Reference proteome</keyword>
<proteinExistence type="predicted"/>
<comment type="caution">
    <text evidence="1">The sequence shown here is derived from an EMBL/GenBank/DDBJ whole genome shotgun (WGS) entry which is preliminary data.</text>
</comment>
<accession>A0ABV0ZS01</accession>
<evidence type="ECO:0000313" key="2">
    <source>
        <dbReference type="Proteomes" id="UP001469553"/>
    </source>
</evidence>
<sequence>MWQRKLKLNPQFSDCMTTPLPTQRTGQTPTTRATVVSQMGCLWLRWWGFVLELVDYRFEPCFRLSQSLCPLVLEQGQMDCLGQDTLPALLADVFTLSVCMNGWVDD</sequence>
<protein>
    <submittedName>
        <fullName evidence="1">Uncharacterized protein</fullName>
    </submittedName>
</protein>
<organism evidence="1 2">
    <name type="scientific">Ameca splendens</name>
    <dbReference type="NCBI Taxonomy" id="208324"/>
    <lineage>
        <taxon>Eukaryota</taxon>
        <taxon>Metazoa</taxon>
        <taxon>Chordata</taxon>
        <taxon>Craniata</taxon>
        <taxon>Vertebrata</taxon>
        <taxon>Euteleostomi</taxon>
        <taxon>Actinopterygii</taxon>
        <taxon>Neopterygii</taxon>
        <taxon>Teleostei</taxon>
        <taxon>Neoteleostei</taxon>
        <taxon>Acanthomorphata</taxon>
        <taxon>Ovalentaria</taxon>
        <taxon>Atherinomorphae</taxon>
        <taxon>Cyprinodontiformes</taxon>
        <taxon>Goodeidae</taxon>
        <taxon>Ameca</taxon>
    </lineage>
</organism>
<dbReference type="EMBL" id="JAHRIP010070730">
    <property type="protein sequence ID" value="MEQ2309042.1"/>
    <property type="molecule type" value="Genomic_DNA"/>
</dbReference>
<evidence type="ECO:0000313" key="1">
    <source>
        <dbReference type="EMBL" id="MEQ2309042.1"/>
    </source>
</evidence>
<gene>
    <name evidence="1" type="ORF">AMECASPLE_034500</name>
</gene>